<accession>A0ABR0CX71</accession>
<dbReference type="Gene3D" id="3.30.40.10">
    <property type="entry name" value="Zinc/RING finger domain, C3HC4 (zinc finger)"/>
    <property type="match status" value="1"/>
</dbReference>
<reference evidence="11 12" key="1">
    <citation type="journal article" date="2023" name="bioRxiv">
        <title>Genome report: Whole genome sequence and annotation of Penstemon davidsonii.</title>
        <authorList>
            <person name="Ostevik K.L."/>
            <person name="Alabady M."/>
            <person name="Zhang M."/>
            <person name="Rausher M.D."/>
        </authorList>
    </citation>
    <scope>NUCLEOTIDE SEQUENCE [LARGE SCALE GENOMIC DNA]</scope>
    <source>
        <strain evidence="11">DNT005</strain>
        <tissue evidence="11">Whole leaf</tissue>
    </source>
</reference>
<feature type="region of interest" description="Disordered" evidence="9">
    <location>
        <begin position="1"/>
        <end position="31"/>
    </location>
</feature>
<evidence type="ECO:0000256" key="7">
    <source>
        <dbReference type="ARBA" id="ARBA00022833"/>
    </source>
</evidence>
<evidence type="ECO:0000256" key="6">
    <source>
        <dbReference type="ARBA" id="ARBA00022786"/>
    </source>
</evidence>
<evidence type="ECO:0000256" key="9">
    <source>
        <dbReference type="SAM" id="MobiDB-lite"/>
    </source>
</evidence>
<feature type="region of interest" description="Disordered" evidence="9">
    <location>
        <begin position="169"/>
        <end position="260"/>
    </location>
</feature>
<dbReference type="PANTHER" id="PTHR22937:SF224">
    <property type="entry name" value="E3 UBIQUITIN-PROTEIN LIGASE MBR1-RELATED"/>
    <property type="match status" value="1"/>
</dbReference>
<keyword evidence="3" id="KW-0808">Transferase</keyword>
<evidence type="ECO:0000259" key="10">
    <source>
        <dbReference type="PROSITE" id="PS50089"/>
    </source>
</evidence>
<organism evidence="11 12">
    <name type="scientific">Penstemon davidsonii</name>
    <dbReference type="NCBI Taxonomy" id="160366"/>
    <lineage>
        <taxon>Eukaryota</taxon>
        <taxon>Viridiplantae</taxon>
        <taxon>Streptophyta</taxon>
        <taxon>Embryophyta</taxon>
        <taxon>Tracheophyta</taxon>
        <taxon>Spermatophyta</taxon>
        <taxon>Magnoliopsida</taxon>
        <taxon>eudicotyledons</taxon>
        <taxon>Gunneridae</taxon>
        <taxon>Pentapetalae</taxon>
        <taxon>asterids</taxon>
        <taxon>lamiids</taxon>
        <taxon>Lamiales</taxon>
        <taxon>Plantaginaceae</taxon>
        <taxon>Cheloneae</taxon>
        <taxon>Penstemon</taxon>
    </lineage>
</organism>
<comment type="catalytic activity">
    <reaction evidence="1">
        <text>S-ubiquitinyl-[E2 ubiquitin-conjugating enzyme]-L-cysteine + [acceptor protein]-L-lysine = [E2 ubiquitin-conjugating enzyme]-L-cysteine + N(6)-ubiquitinyl-[acceptor protein]-L-lysine.</text>
        <dbReference type="EC" id="2.3.2.27"/>
    </reaction>
</comment>
<feature type="compositionally biased region" description="Polar residues" evidence="9">
    <location>
        <begin position="1"/>
        <end position="13"/>
    </location>
</feature>
<keyword evidence="6" id="KW-0833">Ubl conjugation pathway</keyword>
<dbReference type="PROSITE" id="PS50089">
    <property type="entry name" value="ZF_RING_2"/>
    <property type="match status" value="1"/>
</dbReference>
<protein>
    <recommendedName>
        <fullName evidence="2">RING-type E3 ubiquitin transferase</fullName>
        <ecNumber evidence="2">2.3.2.27</ecNumber>
    </recommendedName>
</protein>
<evidence type="ECO:0000256" key="3">
    <source>
        <dbReference type="ARBA" id="ARBA00022679"/>
    </source>
</evidence>
<keyword evidence="5 8" id="KW-0863">Zinc-finger</keyword>
<evidence type="ECO:0000256" key="2">
    <source>
        <dbReference type="ARBA" id="ARBA00012483"/>
    </source>
</evidence>
<dbReference type="SUPFAM" id="SSF57850">
    <property type="entry name" value="RING/U-box"/>
    <property type="match status" value="1"/>
</dbReference>
<evidence type="ECO:0000313" key="11">
    <source>
        <dbReference type="EMBL" id="KAK4481517.1"/>
    </source>
</evidence>
<proteinExistence type="predicted"/>
<gene>
    <name evidence="11" type="ORF">RD792_012418</name>
</gene>
<dbReference type="SMART" id="SM00184">
    <property type="entry name" value="RING"/>
    <property type="match status" value="1"/>
</dbReference>
<dbReference type="InterPro" id="IPR001841">
    <property type="entry name" value="Znf_RING"/>
</dbReference>
<keyword evidence="7" id="KW-0862">Zinc</keyword>
<dbReference type="PANTHER" id="PTHR22937">
    <property type="entry name" value="E3 UBIQUITIN-PROTEIN LIGASE RNF165"/>
    <property type="match status" value="1"/>
</dbReference>
<evidence type="ECO:0000256" key="5">
    <source>
        <dbReference type="ARBA" id="ARBA00022771"/>
    </source>
</evidence>
<sequence>MQGRRSSLSTLPENLSFDHGSTSSDTDIDSQIPWNTMQTSALNRVPDFRIPSNEINTQYIHHRVSNEGQNVNWSLGQASSSTSQNLGDQNERKAEHTWINFHSQAPHTWEERHYESSNIYSFDNAEVNPNENLTTNGSFLLPSSSSSYILPQDLNISSEEDDCQIVERPLNEQMTSGGSSGIPRFNEDDRRMSRKRKALVGPSSETGSSNSSRSQWRQNGNELVINNGSEPENPRLRLGVGRPVSPSPFSITPSGNTESSRRNLRLRVNGLHQQDPIAINPFPAPSIENGIPHVNYVPSMVRTPPTRWSGASSSRTIRGESTARNIPRSISEHPVFVPPTEIGTSSSQNPINWHLSDGNNNIAGHVGSSSRVGSGSGVDSLAPTWAHRSRPQYPRRLTEIVRRSLVSSAGTESGGPIGNNAIPQEMAISSGPVNHTLSSRAALWERHIDGALGIPHPMRTLASSSVGRSSMMSEIRHVLDLMRRGEALRLEDMMILDHSVFVGMSDIHDRHRDMRLDVDNMSYEELLALEERIGNVCTGLTEESIMSRLKQRKYVVSRAEDQAETEPCSICREEYNGGEDLGTLECGHDFHKDCIKQWLMQKNLCPICKTTGLTT</sequence>
<evidence type="ECO:0000313" key="12">
    <source>
        <dbReference type="Proteomes" id="UP001291926"/>
    </source>
</evidence>
<dbReference type="InterPro" id="IPR045191">
    <property type="entry name" value="MBR1/2-like"/>
</dbReference>
<evidence type="ECO:0000256" key="1">
    <source>
        <dbReference type="ARBA" id="ARBA00000900"/>
    </source>
</evidence>
<feature type="compositionally biased region" description="Polar residues" evidence="9">
    <location>
        <begin position="247"/>
        <end position="258"/>
    </location>
</feature>
<comment type="caution">
    <text evidence="11">The sequence shown here is derived from an EMBL/GenBank/DDBJ whole genome shotgun (WGS) entry which is preliminary data.</text>
</comment>
<dbReference type="EC" id="2.3.2.27" evidence="2"/>
<keyword evidence="12" id="KW-1185">Reference proteome</keyword>
<feature type="domain" description="RING-type" evidence="10">
    <location>
        <begin position="568"/>
        <end position="609"/>
    </location>
</feature>
<dbReference type="InterPro" id="IPR013083">
    <property type="entry name" value="Znf_RING/FYVE/PHD"/>
</dbReference>
<feature type="compositionally biased region" description="Low complexity" evidence="9">
    <location>
        <begin position="203"/>
        <end position="220"/>
    </location>
</feature>
<keyword evidence="4" id="KW-0479">Metal-binding</keyword>
<evidence type="ECO:0000256" key="4">
    <source>
        <dbReference type="ARBA" id="ARBA00022723"/>
    </source>
</evidence>
<dbReference type="Pfam" id="PF13639">
    <property type="entry name" value="zf-RING_2"/>
    <property type="match status" value="1"/>
</dbReference>
<evidence type="ECO:0000256" key="8">
    <source>
        <dbReference type="PROSITE-ProRule" id="PRU00175"/>
    </source>
</evidence>
<dbReference type="Proteomes" id="UP001291926">
    <property type="component" value="Unassembled WGS sequence"/>
</dbReference>
<dbReference type="EMBL" id="JAYDYQ010002685">
    <property type="protein sequence ID" value="KAK4481517.1"/>
    <property type="molecule type" value="Genomic_DNA"/>
</dbReference>
<name>A0ABR0CX71_9LAMI</name>